<dbReference type="Pfam" id="PF11391">
    <property type="entry name" value="DUF2798"/>
    <property type="match status" value="2"/>
</dbReference>
<organism evidence="2 3">
    <name type="scientific">Paenibacillus plantiphilus</name>
    <dbReference type="NCBI Taxonomy" id="2905650"/>
    <lineage>
        <taxon>Bacteria</taxon>
        <taxon>Bacillati</taxon>
        <taxon>Bacillota</taxon>
        <taxon>Bacilli</taxon>
        <taxon>Bacillales</taxon>
        <taxon>Paenibacillaceae</taxon>
        <taxon>Paenibacillus</taxon>
    </lineage>
</organism>
<feature type="transmembrane region" description="Helical" evidence="1">
    <location>
        <begin position="144"/>
        <end position="163"/>
    </location>
</feature>
<evidence type="ECO:0008006" key="4">
    <source>
        <dbReference type="Google" id="ProtNLM"/>
    </source>
</evidence>
<accession>A0ABM9C3A7</accession>
<evidence type="ECO:0000256" key="1">
    <source>
        <dbReference type="SAM" id="Phobius"/>
    </source>
</evidence>
<dbReference type="EMBL" id="CAKMMF010000007">
    <property type="protein sequence ID" value="CAH1201617.1"/>
    <property type="molecule type" value="Genomic_DNA"/>
</dbReference>
<dbReference type="Proteomes" id="UP000838686">
    <property type="component" value="Unassembled WGS sequence"/>
</dbReference>
<reference evidence="2" key="1">
    <citation type="submission" date="2022-01" db="EMBL/GenBank/DDBJ databases">
        <authorList>
            <person name="Criscuolo A."/>
        </authorList>
    </citation>
    <scope>NUCLEOTIDE SEQUENCE</scope>
    <source>
        <strain evidence="2">CIP111893</strain>
    </source>
</reference>
<dbReference type="InterPro" id="IPR021529">
    <property type="entry name" value="DUF2798"/>
</dbReference>
<proteinExistence type="predicted"/>
<feature type="transmembrane region" description="Helical" evidence="1">
    <location>
        <begin position="27"/>
        <end position="51"/>
    </location>
</feature>
<sequence length="179" mass="20061">MAEISFFERKKTMNQETRLPRNAKEGALYGAIICTLTVLLMTTLNVTLAVGEFNKDAVLTILKSLPIFWVIVMIIEPVLIGRLAEKLVRKFTEPTDSFNARILFRILFTVLGMSAVMTLIGEIIGNGFHSEIFSSFLTNWPRNFLIVLIAEIAVIQPIARFAMVKLHASQDKKSSGVLM</sequence>
<feature type="transmembrane region" description="Helical" evidence="1">
    <location>
        <begin position="102"/>
        <end position="124"/>
    </location>
</feature>
<evidence type="ECO:0000313" key="3">
    <source>
        <dbReference type="Proteomes" id="UP000838686"/>
    </source>
</evidence>
<name>A0ABM9C3A7_9BACL</name>
<evidence type="ECO:0000313" key="2">
    <source>
        <dbReference type="EMBL" id="CAH1201617.1"/>
    </source>
</evidence>
<keyword evidence="1" id="KW-0812">Transmembrane</keyword>
<dbReference type="RefSeq" id="WP_236340014.1">
    <property type="nucleotide sequence ID" value="NZ_CAKMMF010000007.1"/>
</dbReference>
<gene>
    <name evidence="2" type="ORF">PAECIP111893_01674</name>
</gene>
<comment type="caution">
    <text evidence="2">The sequence shown here is derived from an EMBL/GenBank/DDBJ whole genome shotgun (WGS) entry which is preliminary data.</text>
</comment>
<protein>
    <recommendedName>
        <fullName evidence="4">DUF2798 domain-containing protein</fullName>
    </recommendedName>
</protein>
<keyword evidence="3" id="KW-1185">Reference proteome</keyword>
<keyword evidence="1" id="KW-1133">Transmembrane helix</keyword>
<feature type="transmembrane region" description="Helical" evidence="1">
    <location>
        <begin position="57"/>
        <end position="81"/>
    </location>
</feature>
<keyword evidence="1" id="KW-0472">Membrane</keyword>